<feature type="compositionally biased region" description="Basic residues" evidence="1">
    <location>
        <begin position="128"/>
        <end position="138"/>
    </location>
</feature>
<dbReference type="GeneID" id="110689757"/>
<feature type="region of interest" description="Disordered" evidence="1">
    <location>
        <begin position="41"/>
        <end position="224"/>
    </location>
</feature>
<protein>
    <recommendedName>
        <fullName evidence="2">CRIB domain-containing protein</fullName>
    </recommendedName>
</protein>
<dbReference type="EnsemblPlants" id="AUR62025489-RA">
    <property type="protein sequence ID" value="AUR62025489-RA:cds"/>
    <property type="gene ID" value="AUR62025489"/>
</dbReference>
<feature type="compositionally biased region" description="Polar residues" evidence="1">
    <location>
        <begin position="142"/>
        <end position="157"/>
    </location>
</feature>
<reference evidence="3" key="2">
    <citation type="submission" date="2021-03" db="UniProtKB">
        <authorList>
            <consortium name="EnsemblPlants"/>
        </authorList>
    </citation>
    <scope>IDENTIFICATION</scope>
</reference>
<dbReference type="Proteomes" id="UP000596660">
    <property type="component" value="Unplaced"/>
</dbReference>
<dbReference type="KEGG" id="cqi:110689757"/>
<dbReference type="InterPro" id="IPR000095">
    <property type="entry name" value="CRIB_dom"/>
</dbReference>
<accession>A0A803M9B3</accession>
<dbReference type="CDD" id="cd00132">
    <property type="entry name" value="CRIB"/>
    <property type="match status" value="1"/>
</dbReference>
<dbReference type="OMA" id="PMDNGTD"/>
<reference evidence="3" key="1">
    <citation type="journal article" date="2017" name="Nature">
        <title>The genome of Chenopodium quinoa.</title>
        <authorList>
            <person name="Jarvis D.E."/>
            <person name="Ho Y.S."/>
            <person name="Lightfoot D.J."/>
            <person name="Schmoeckel S.M."/>
            <person name="Li B."/>
            <person name="Borm T.J.A."/>
            <person name="Ohyanagi H."/>
            <person name="Mineta K."/>
            <person name="Michell C.T."/>
            <person name="Saber N."/>
            <person name="Kharbatia N.M."/>
            <person name="Rupper R.R."/>
            <person name="Sharp A.R."/>
            <person name="Dally N."/>
            <person name="Boughton B.A."/>
            <person name="Woo Y.H."/>
            <person name="Gao G."/>
            <person name="Schijlen E.G.W.M."/>
            <person name="Guo X."/>
            <person name="Momin A.A."/>
            <person name="Negrao S."/>
            <person name="Al-Babili S."/>
            <person name="Gehring C."/>
            <person name="Roessner U."/>
            <person name="Jung C."/>
            <person name="Murphy K."/>
            <person name="Arold S.T."/>
            <person name="Gojobori T."/>
            <person name="van der Linden C.G."/>
            <person name="van Loo E.N."/>
            <person name="Jellen E.N."/>
            <person name="Maughan P.J."/>
            <person name="Tester M."/>
        </authorList>
    </citation>
    <scope>NUCLEOTIDE SEQUENCE [LARGE SCALE GENOMIC DNA]</scope>
    <source>
        <strain evidence="3">cv. PI 614886</strain>
    </source>
</reference>
<dbReference type="SMART" id="SM00285">
    <property type="entry name" value="PBD"/>
    <property type="match status" value="1"/>
</dbReference>
<dbReference type="Gramene" id="AUR62025489-RA">
    <property type="protein sequence ID" value="AUR62025489-RA:cds"/>
    <property type="gene ID" value="AUR62025489"/>
</dbReference>
<feature type="domain" description="CRIB" evidence="2">
    <location>
        <begin position="30"/>
        <end position="43"/>
    </location>
</feature>
<feature type="compositionally biased region" description="Polar residues" evidence="1">
    <location>
        <begin position="197"/>
        <end position="215"/>
    </location>
</feature>
<sequence>MSIKMKGLLKGLRYISQIFEEEEDDKEMQIGFPTDVKHVAHIGWDGPSVNSPSWMNEFKAQGAGNPTDPLQNGAEDVNPPVSQESSPKRSSVRESPARDMPGLPKSSRRQPSMDSIGSTDSPIGSPNHKTRSSRRRQKQKETTSPRVGESSSAQSLPNIPKKSRRKKSKDVDSSLKSSLKPKDKGSRHGSRHGSDDGSLTKQYNVEANSSASLASFNEEEMKAL</sequence>
<name>A0A803M9B3_CHEQI</name>
<dbReference type="AlphaFoldDB" id="A0A803M9B3"/>
<gene>
    <name evidence="3" type="primary">LOC110689757</name>
</gene>
<evidence type="ECO:0000256" key="1">
    <source>
        <dbReference type="SAM" id="MobiDB-lite"/>
    </source>
</evidence>
<feature type="compositionally biased region" description="Polar residues" evidence="1">
    <location>
        <begin position="80"/>
        <end position="89"/>
    </location>
</feature>
<dbReference type="InterPro" id="IPR036936">
    <property type="entry name" value="CRIB_dom_sf"/>
</dbReference>
<dbReference type="Gene3D" id="3.90.810.10">
    <property type="entry name" value="CRIB domain"/>
    <property type="match status" value="1"/>
</dbReference>
<dbReference type="PANTHER" id="PTHR46325">
    <property type="entry name" value="CRIB DOMAIN-CONTAINING PROTEIN RIC8"/>
    <property type="match status" value="1"/>
</dbReference>
<dbReference type="PROSITE" id="PS50108">
    <property type="entry name" value="CRIB"/>
    <property type="match status" value="1"/>
</dbReference>
<dbReference type="Pfam" id="PF00786">
    <property type="entry name" value="PBD"/>
    <property type="match status" value="1"/>
</dbReference>
<proteinExistence type="predicted"/>
<dbReference type="RefSeq" id="XP_021722250.1">
    <property type="nucleotide sequence ID" value="XM_021866558.1"/>
</dbReference>
<evidence type="ECO:0000313" key="4">
    <source>
        <dbReference type="Proteomes" id="UP000596660"/>
    </source>
</evidence>
<dbReference type="OrthoDB" id="4206278at2759"/>
<feature type="compositionally biased region" description="Polar residues" evidence="1">
    <location>
        <begin position="109"/>
        <end position="124"/>
    </location>
</feature>
<organism evidence="3 4">
    <name type="scientific">Chenopodium quinoa</name>
    <name type="common">Quinoa</name>
    <dbReference type="NCBI Taxonomy" id="63459"/>
    <lineage>
        <taxon>Eukaryota</taxon>
        <taxon>Viridiplantae</taxon>
        <taxon>Streptophyta</taxon>
        <taxon>Embryophyta</taxon>
        <taxon>Tracheophyta</taxon>
        <taxon>Spermatophyta</taxon>
        <taxon>Magnoliopsida</taxon>
        <taxon>eudicotyledons</taxon>
        <taxon>Gunneridae</taxon>
        <taxon>Pentapetalae</taxon>
        <taxon>Caryophyllales</taxon>
        <taxon>Chenopodiaceae</taxon>
        <taxon>Chenopodioideae</taxon>
        <taxon>Atripliceae</taxon>
        <taxon>Chenopodium</taxon>
    </lineage>
</organism>
<evidence type="ECO:0000259" key="2">
    <source>
        <dbReference type="PROSITE" id="PS50108"/>
    </source>
</evidence>
<evidence type="ECO:0000313" key="3">
    <source>
        <dbReference type="EnsemblPlants" id="AUR62025489-RA:cds"/>
    </source>
</evidence>
<dbReference type="PANTHER" id="PTHR46325:SF39">
    <property type="entry name" value="CRIB DOMAIN-CONTAINING PROTEIN RIC8"/>
    <property type="match status" value="1"/>
</dbReference>
<keyword evidence="4" id="KW-1185">Reference proteome</keyword>